<accession>A0A9Q8USS0</accession>
<evidence type="ECO:0000313" key="2">
    <source>
        <dbReference type="EMBL" id="UJO21083.1"/>
    </source>
</evidence>
<evidence type="ECO:0000313" key="3">
    <source>
        <dbReference type="Proteomes" id="UP000756132"/>
    </source>
</evidence>
<dbReference type="GeneID" id="71990726"/>
<gene>
    <name evidence="2" type="ORF">CLAFUR5_10848</name>
</gene>
<dbReference type="EMBL" id="CP090170">
    <property type="protein sequence ID" value="UJO21083.1"/>
    <property type="molecule type" value="Genomic_DNA"/>
</dbReference>
<dbReference type="AlphaFoldDB" id="A0A9Q8USS0"/>
<feature type="region of interest" description="Disordered" evidence="1">
    <location>
        <begin position="408"/>
        <end position="479"/>
    </location>
</feature>
<feature type="compositionally biased region" description="Polar residues" evidence="1">
    <location>
        <begin position="444"/>
        <end position="454"/>
    </location>
</feature>
<dbReference type="KEGG" id="ffu:CLAFUR5_10848"/>
<organism evidence="2 3">
    <name type="scientific">Passalora fulva</name>
    <name type="common">Tomato leaf mold</name>
    <name type="synonym">Cladosporium fulvum</name>
    <dbReference type="NCBI Taxonomy" id="5499"/>
    <lineage>
        <taxon>Eukaryota</taxon>
        <taxon>Fungi</taxon>
        <taxon>Dikarya</taxon>
        <taxon>Ascomycota</taxon>
        <taxon>Pezizomycotina</taxon>
        <taxon>Dothideomycetes</taxon>
        <taxon>Dothideomycetidae</taxon>
        <taxon>Mycosphaerellales</taxon>
        <taxon>Mycosphaerellaceae</taxon>
        <taxon>Fulvia</taxon>
    </lineage>
</organism>
<sequence length="610" mass="66958">MSAPPDIPPRLSGLYLGAASDRTLANSVSRLHPTPISYPQATTSISSTIMSISTVNKGDRPPLSFRDSVLEGTDGHGDNQEADDTSAIFFIDTEGISAQNSSEERPAPITERSEALKAAQDQALKKVIKTWISEHEGEGGPTAPYFSAMLEDGRAFVARSVEMESKPTYLGQYKTYVLNQYASLDTAFSTILRFGARYGNSNWQFRWAVMSGYYKIYKLRCAGCKQVVLVPVPLFEDERVTALAEKKIKACADPRVERRCRDKFCDSMKKGAKVEVTHDCVVTIDGEEWPEKRGTNYTIFQPFKNMIIKYEHGTGSEFLEKVRKSREQSIATIEADCKDYVAVIEEQIEDMLDLYGDSACGKVIHELKVRARARLSKRAAENSIGQKAIKEELESKYVKRKASAILGQNGSNGEAVPPAKKQMGGDGEAMQSINMRKAAERKGTSSVASVSSPMPQSPPGREKSSPEDMGVEQPAGADGFAANDHTIAEINAKRKKAILQDATRRALVAQSELELEKDETGLTSAASDLHPKDDDEPAEDLVEAIAARVQRGQSSSDSKISGPPMLLKRTHTERRAVAGGGNYQQSFADRLKPSRLVFGRRTAVARHRPP</sequence>
<reference evidence="2" key="1">
    <citation type="submission" date="2021-12" db="EMBL/GenBank/DDBJ databases">
        <authorList>
            <person name="Zaccaron A."/>
            <person name="Stergiopoulos I."/>
        </authorList>
    </citation>
    <scope>NUCLEOTIDE SEQUENCE</scope>
    <source>
        <strain evidence="2">Race5_Kim</strain>
    </source>
</reference>
<proteinExistence type="predicted"/>
<protein>
    <submittedName>
        <fullName evidence="2">Uncharacterized protein</fullName>
    </submittedName>
</protein>
<feature type="region of interest" description="Disordered" evidence="1">
    <location>
        <begin position="514"/>
        <end position="569"/>
    </location>
</feature>
<name>A0A9Q8USS0_PASFU</name>
<reference evidence="2" key="2">
    <citation type="journal article" date="2022" name="Microb. Genom.">
        <title>A chromosome-scale genome assembly of the tomato pathogen Cladosporium fulvum reveals a compartmentalized genome architecture and the presence of a dispensable chromosome.</title>
        <authorList>
            <person name="Zaccaron A.Z."/>
            <person name="Chen L.H."/>
            <person name="Samaras A."/>
            <person name="Stergiopoulos I."/>
        </authorList>
    </citation>
    <scope>NUCLEOTIDE SEQUENCE</scope>
    <source>
        <strain evidence="2">Race5_Kim</strain>
    </source>
</reference>
<evidence type="ECO:0000256" key="1">
    <source>
        <dbReference type="SAM" id="MobiDB-lite"/>
    </source>
</evidence>
<keyword evidence="3" id="KW-1185">Reference proteome</keyword>
<dbReference type="Proteomes" id="UP000756132">
    <property type="component" value="Chromosome 8"/>
</dbReference>
<dbReference type="RefSeq" id="XP_047765449.1">
    <property type="nucleotide sequence ID" value="XM_047909996.1"/>
</dbReference>